<feature type="region of interest" description="Disordered" evidence="1">
    <location>
        <begin position="144"/>
        <end position="177"/>
    </location>
</feature>
<sequence>MHAPPPLTPAGVPLAHHGAPSTHLPPPASSGTPPAYSGAPLPRVPPPAVQVPSIPDDNARIAALEGTVNQLAANMATNMAEFMALFKGPNRASSSSTPPPGYGPTVDPNPWVLPTFAQESGDAPAPTTAHIPATYLVSNLPVPPAFPQPSDAPAIAPSDQRQYQDCPWGDESEQEYPSPSCYEIVEARRGNRGITVLPPSHFFPEPPHIVDDTLDYPSSDSDNAPDALPAVCTVTEETPSGVHIRLAQENEELDNWTSVSRYSAVIADV</sequence>
<reference evidence="3" key="1">
    <citation type="journal article" date="2017" name="Plant J.">
        <title>The pomegranate (Punica granatum L.) genome and the genomics of punicalagin biosynthesis.</title>
        <authorList>
            <person name="Qin G."/>
            <person name="Xu C."/>
            <person name="Ming R."/>
            <person name="Tang H."/>
            <person name="Guyot R."/>
            <person name="Kramer E.M."/>
            <person name="Hu Y."/>
            <person name="Yi X."/>
            <person name="Qi Y."/>
            <person name="Xu X."/>
            <person name="Gao Z."/>
            <person name="Pan H."/>
            <person name="Jian J."/>
            <person name="Tian Y."/>
            <person name="Yue Z."/>
            <person name="Xu Y."/>
        </authorList>
    </citation>
    <scope>NUCLEOTIDE SEQUENCE [LARGE SCALE GENOMIC DNA]</scope>
    <source>
        <strain evidence="3">cv. Dabenzi</strain>
    </source>
</reference>
<evidence type="ECO:0008006" key="4">
    <source>
        <dbReference type="Google" id="ProtNLM"/>
    </source>
</evidence>
<dbReference type="AlphaFoldDB" id="A0A218WJS2"/>
<evidence type="ECO:0000313" key="2">
    <source>
        <dbReference type="EMBL" id="OWM72768.1"/>
    </source>
</evidence>
<protein>
    <recommendedName>
        <fullName evidence="4">Extensin-like</fullName>
    </recommendedName>
</protein>
<organism evidence="2 3">
    <name type="scientific">Punica granatum</name>
    <name type="common">Pomegranate</name>
    <dbReference type="NCBI Taxonomy" id="22663"/>
    <lineage>
        <taxon>Eukaryota</taxon>
        <taxon>Viridiplantae</taxon>
        <taxon>Streptophyta</taxon>
        <taxon>Embryophyta</taxon>
        <taxon>Tracheophyta</taxon>
        <taxon>Spermatophyta</taxon>
        <taxon>Magnoliopsida</taxon>
        <taxon>eudicotyledons</taxon>
        <taxon>Gunneridae</taxon>
        <taxon>Pentapetalae</taxon>
        <taxon>rosids</taxon>
        <taxon>malvids</taxon>
        <taxon>Myrtales</taxon>
        <taxon>Lythraceae</taxon>
        <taxon>Punica</taxon>
    </lineage>
</organism>
<proteinExistence type="predicted"/>
<gene>
    <name evidence="2" type="ORF">CDL15_Pgr024820</name>
</gene>
<comment type="caution">
    <text evidence="2">The sequence shown here is derived from an EMBL/GenBank/DDBJ whole genome shotgun (WGS) entry which is preliminary data.</text>
</comment>
<evidence type="ECO:0000313" key="3">
    <source>
        <dbReference type="Proteomes" id="UP000197138"/>
    </source>
</evidence>
<dbReference type="EMBL" id="MTKT01004026">
    <property type="protein sequence ID" value="OWM72768.1"/>
    <property type="molecule type" value="Genomic_DNA"/>
</dbReference>
<dbReference type="Proteomes" id="UP000197138">
    <property type="component" value="Unassembled WGS sequence"/>
</dbReference>
<accession>A0A218WJS2</accession>
<evidence type="ECO:0000256" key="1">
    <source>
        <dbReference type="SAM" id="MobiDB-lite"/>
    </source>
</evidence>
<name>A0A218WJS2_PUNGR</name>
<feature type="region of interest" description="Disordered" evidence="1">
    <location>
        <begin position="1"/>
        <end position="48"/>
    </location>
</feature>